<dbReference type="AlphaFoldDB" id="A0A2M7S3W2"/>
<feature type="domain" description="PIN" evidence="1">
    <location>
        <begin position="2"/>
        <end position="109"/>
    </location>
</feature>
<evidence type="ECO:0000259" key="1">
    <source>
        <dbReference type="Pfam" id="PF13470"/>
    </source>
</evidence>
<accession>A0A2M7S3W2</accession>
<dbReference type="Pfam" id="PF13470">
    <property type="entry name" value="PIN_3"/>
    <property type="match status" value="1"/>
</dbReference>
<evidence type="ECO:0000313" key="2">
    <source>
        <dbReference type="EMBL" id="PIZ14266.1"/>
    </source>
</evidence>
<evidence type="ECO:0000313" key="3">
    <source>
        <dbReference type="Proteomes" id="UP000229307"/>
    </source>
</evidence>
<dbReference type="NCBIfam" id="TIGR00305">
    <property type="entry name" value="putative toxin-antitoxin system toxin component, PIN family"/>
    <property type="match status" value="1"/>
</dbReference>
<dbReference type="Proteomes" id="UP000229307">
    <property type="component" value="Unassembled WGS sequence"/>
</dbReference>
<organism evidence="2 3">
    <name type="scientific">Candidatus Desantisbacteria bacterium CG_4_10_14_0_8_um_filter_48_22</name>
    <dbReference type="NCBI Taxonomy" id="1974543"/>
    <lineage>
        <taxon>Bacteria</taxon>
        <taxon>Candidatus Desantisiibacteriota</taxon>
    </lineage>
</organism>
<dbReference type="SUPFAM" id="SSF88723">
    <property type="entry name" value="PIN domain-like"/>
    <property type="match status" value="1"/>
</dbReference>
<dbReference type="PANTHER" id="PTHR34610">
    <property type="entry name" value="SSL7007 PROTEIN"/>
    <property type="match status" value="1"/>
</dbReference>
<sequence length="134" mass="14780">MKIVIDTNVLISGLLRPFSSSGEIVRMAASGNLRLCYDVRILSEYKDVLLRPKFSFDPDDVQDLLSQIETCGYAVAAAPLTGRLPDADDEPFLEAAITGKAEYLVTGNSKHYPVSNRKGITVLSPTEFLNKMRK</sequence>
<dbReference type="InterPro" id="IPR002716">
    <property type="entry name" value="PIN_dom"/>
</dbReference>
<reference evidence="3" key="1">
    <citation type="submission" date="2017-09" db="EMBL/GenBank/DDBJ databases">
        <title>Depth-based differentiation of microbial function through sediment-hosted aquifers and enrichment of novel symbionts in the deep terrestrial subsurface.</title>
        <authorList>
            <person name="Probst A.J."/>
            <person name="Ladd B."/>
            <person name="Jarett J.K."/>
            <person name="Geller-Mcgrath D.E."/>
            <person name="Sieber C.M.K."/>
            <person name="Emerson J.B."/>
            <person name="Anantharaman K."/>
            <person name="Thomas B.C."/>
            <person name="Malmstrom R."/>
            <person name="Stieglmeier M."/>
            <person name="Klingl A."/>
            <person name="Woyke T."/>
            <person name="Ryan C.M."/>
            <person name="Banfield J.F."/>
        </authorList>
    </citation>
    <scope>NUCLEOTIDE SEQUENCE [LARGE SCALE GENOMIC DNA]</scope>
</reference>
<dbReference type="InterPro" id="IPR002850">
    <property type="entry name" value="PIN_toxin-like"/>
</dbReference>
<proteinExistence type="predicted"/>
<dbReference type="EMBL" id="PFMR01000365">
    <property type="protein sequence ID" value="PIZ14266.1"/>
    <property type="molecule type" value="Genomic_DNA"/>
</dbReference>
<gene>
    <name evidence="2" type="ORF">COY52_13025</name>
</gene>
<dbReference type="InterPro" id="IPR029060">
    <property type="entry name" value="PIN-like_dom_sf"/>
</dbReference>
<dbReference type="PANTHER" id="PTHR34610:SF3">
    <property type="entry name" value="SSL7007 PROTEIN"/>
    <property type="match status" value="1"/>
</dbReference>
<name>A0A2M7S3W2_9BACT</name>
<protein>
    <submittedName>
        <fullName evidence="2">Putative toxin-antitoxin system toxin component, PIN family</fullName>
    </submittedName>
</protein>
<comment type="caution">
    <text evidence="2">The sequence shown here is derived from an EMBL/GenBank/DDBJ whole genome shotgun (WGS) entry which is preliminary data.</text>
</comment>